<dbReference type="PANTHER" id="PTHR42865:SF7">
    <property type="entry name" value="PROTON_GLUTAMATE-ASPARTATE SYMPORTER"/>
    <property type="match status" value="1"/>
</dbReference>
<evidence type="ECO:0000256" key="8">
    <source>
        <dbReference type="SAM" id="Phobius"/>
    </source>
</evidence>
<feature type="region of interest" description="Disordered" evidence="7">
    <location>
        <begin position="1"/>
        <end position="24"/>
    </location>
</feature>
<evidence type="ECO:0000256" key="7">
    <source>
        <dbReference type="SAM" id="MobiDB-lite"/>
    </source>
</evidence>
<feature type="transmembrane region" description="Helical" evidence="8">
    <location>
        <begin position="352"/>
        <end position="369"/>
    </location>
</feature>
<dbReference type="Proteomes" id="UP000234327">
    <property type="component" value="Unassembled WGS sequence"/>
</dbReference>
<dbReference type="GO" id="GO:0015293">
    <property type="term" value="F:symporter activity"/>
    <property type="evidence" value="ECO:0007669"/>
    <property type="project" value="UniProtKB-KW"/>
</dbReference>
<feature type="transmembrane region" description="Helical" evidence="8">
    <location>
        <begin position="245"/>
        <end position="264"/>
    </location>
</feature>
<feature type="compositionally biased region" description="Low complexity" evidence="7">
    <location>
        <begin position="7"/>
        <end position="23"/>
    </location>
</feature>
<dbReference type="RefSeq" id="WP_219618730.1">
    <property type="nucleotide sequence ID" value="NZ_FXYZ01000003.1"/>
</dbReference>
<keyword evidence="4 8" id="KW-0812">Transmembrane</keyword>
<dbReference type="GO" id="GO:0006835">
    <property type="term" value="P:dicarboxylic acid transport"/>
    <property type="evidence" value="ECO:0007669"/>
    <property type="project" value="TreeGrafter"/>
</dbReference>
<sequence>MPNTTGPSATSTNSSNDSTPPRSASRLGQILRNYRFPLLILTGVVIGAIIGLIFGEKATVIKPFGTLFINMMFTLVVPLVFFSISSAVAGMSSATRLGKILGSMLGIFAITGIIASIVMIAALWITKATEGVKVEMTQPEDVEEVGSIGDQLVSTFVVDDFSKILSAEHMLALIVFAVIVGIATSKIGAVGKPFAQFLRSGSEVFLKFTSIIMYYAPIGLGAYFAALIGELGAQLVGDYVRAFLVYYPVAIVYFVVAFTLYAFLAGGRRGIFAFWSNIIEPTAISLGTSSSVAAIPANLRAGKRIGVPRDIRETIIPIGATIHMEGSSLSAILKIAFLFAVFGRDFFTPGNILIGIAVALLAGMVMAGIPSGGFIGELMIITLYGFPAAALPIIQIIGTVIDPPATTVNAVGDQASSMMVARVLDGKDWMDKSDDDTTDESEGTLAEVASTEKS</sequence>
<accession>A0A2H1IAC0</accession>
<keyword evidence="3" id="KW-1003">Cell membrane</keyword>
<evidence type="ECO:0000256" key="4">
    <source>
        <dbReference type="ARBA" id="ARBA00022692"/>
    </source>
</evidence>
<evidence type="ECO:0000256" key="5">
    <source>
        <dbReference type="ARBA" id="ARBA00022989"/>
    </source>
</evidence>
<comment type="subcellular location">
    <subcellularLocation>
        <location evidence="1">Cell membrane</location>
        <topology evidence="1">Multi-pass membrane protein</topology>
    </subcellularLocation>
</comment>
<name>A0A2H1IAC0_BREAU</name>
<dbReference type="PANTHER" id="PTHR42865">
    <property type="entry name" value="PROTON/GLUTAMATE-ASPARTATE SYMPORTER"/>
    <property type="match status" value="1"/>
</dbReference>
<feature type="transmembrane region" description="Helical" evidence="8">
    <location>
        <begin position="36"/>
        <end position="55"/>
    </location>
</feature>
<dbReference type="InterPro" id="IPR001991">
    <property type="entry name" value="Na-dicarboxylate_symporter"/>
</dbReference>
<protein>
    <submittedName>
        <fullName evidence="9">Na+/H+-dicarboxylate symporter</fullName>
    </submittedName>
</protein>
<proteinExistence type="predicted"/>
<dbReference type="GO" id="GO:0005886">
    <property type="term" value="C:plasma membrane"/>
    <property type="evidence" value="ECO:0007669"/>
    <property type="project" value="UniProtKB-SubCell"/>
</dbReference>
<keyword evidence="6 8" id="KW-0472">Membrane</keyword>
<feature type="compositionally biased region" description="Acidic residues" evidence="7">
    <location>
        <begin position="433"/>
        <end position="442"/>
    </location>
</feature>
<feature type="transmembrane region" description="Helical" evidence="8">
    <location>
        <begin position="67"/>
        <end position="88"/>
    </location>
</feature>
<gene>
    <name evidence="9" type="ORF">BAURA63_01007</name>
</gene>
<dbReference type="SUPFAM" id="SSF118215">
    <property type="entry name" value="Proton glutamate symport protein"/>
    <property type="match status" value="1"/>
</dbReference>
<dbReference type="AlphaFoldDB" id="A0A2H1IAC0"/>
<feature type="transmembrane region" description="Helical" evidence="8">
    <location>
        <begin position="100"/>
        <end position="125"/>
    </location>
</feature>
<evidence type="ECO:0000256" key="1">
    <source>
        <dbReference type="ARBA" id="ARBA00004651"/>
    </source>
</evidence>
<evidence type="ECO:0000313" key="10">
    <source>
        <dbReference type="Proteomes" id="UP000234327"/>
    </source>
</evidence>
<feature type="region of interest" description="Disordered" evidence="7">
    <location>
        <begin position="430"/>
        <end position="454"/>
    </location>
</feature>
<dbReference type="EMBL" id="FXYZ01000003">
    <property type="protein sequence ID" value="SMX72147.1"/>
    <property type="molecule type" value="Genomic_DNA"/>
</dbReference>
<evidence type="ECO:0000256" key="3">
    <source>
        <dbReference type="ARBA" id="ARBA00022475"/>
    </source>
</evidence>
<keyword evidence="5 8" id="KW-1133">Transmembrane helix</keyword>
<keyword evidence="2" id="KW-0813">Transport</keyword>
<evidence type="ECO:0000256" key="6">
    <source>
        <dbReference type="ARBA" id="ARBA00023136"/>
    </source>
</evidence>
<feature type="transmembrane region" description="Helical" evidence="8">
    <location>
        <begin position="164"/>
        <end position="183"/>
    </location>
</feature>
<organism evidence="9 10">
    <name type="scientific">Brevibacterium aurantiacum</name>
    <dbReference type="NCBI Taxonomy" id="273384"/>
    <lineage>
        <taxon>Bacteria</taxon>
        <taxon>Bacillati</taxon>
        <taxon>Actinomycetota</taxon>
        <taxon>Actinomycetes</taxon>
        <taxon>Micrococcales</taxon>
        <taxon>Brevibacteriaceae</taxon>
        <taxon>Brevibacterium</taxon>
    </lineage>
</organism>
<evidence type="ECO:0000256" key="2">
    <source>
        <dbReference type="ARBA" id="ARBA00022448"/>
    </source>
</evidence>
<dbReference type="PRINTS" id="PR00173">
    <property type="entry name" value="EDTRNSPORT"/>
</dbReference>
<reference evidence="9 10" key="1">
    <citation type="submission" date="2017-03" db="EMBL/GenBank/DDBJ databases">
        <authorList>
            <person name="Afonso C.L."/>
            <person name="Miller P.J."/>
            <person name="Scott M.A."/>
            <person name="Spackman E."/>
            <person name="Goraichik I."/>
            <person name="Dimitrov K.M."/>
            <person name="Suarez D.L."/>
            <person name="Swayne D.E."/>
        </authorList>
    </citation>
    <scope>NUCLEOTIDE SEQUENCE [LARGE SCALE GENOMIC DNA]</scope>
    <source>
        <strain evidence="10">6(3)</strain>
    </source>
</reference>
<dbReference type="Pfam" id="PF00375">
    <property type="entry name" value="SDF"/>
    <property type="match status" value="1"/>
</dbReference>
<evidence type="ECO:0000313" key="9">
    <source>
        <dbReference type="EMBL" id="SMX72147.1"/>
    </source>
</evidence>
<dbReference type="InterPro" id="IPR036458">
    <property type="entry name" value="Na:dicarbo_symporter_sf"/>
</dbReference>
<dbReference type="Gene3D" id="1.10.3860.10">
    <property type="entry name" value="Sodium:dicarboxylate symporter"/>
    <property type="match status" value="1"/>
</dbReference>
<feature type="transmembrane region" description="Helical" evidence="8">
    <location>
        <begin position="204"/>
        <end position="225"/>
    </location>
</feature>
<feature type="transmembrane region" description="Helical" evidence="8">
    <location>
        <begin position="381"/>
        <end position="401"/>
    </location>
</feature>